<gene>
    <name evidence="1" type="ORF">GMARGA_LOCUS44741</name>
</gene>
<evidence type="ECO:0000313" key="1">
    <source>
        <dbReference type="EMBL" id="CAG8855920.1"/>
    </source>
</evidence>
<name>A0ABN7XLJ2_GIGMA</name>
<sequence>EIVIELHNKLKTMLNSPREGEELHLSGLQDLILEKYVDYAECTAKS</sequence>
<evidence type="ECO:0000313" key="2">
    <source>
        <dbReference type="Proteomes" id="UP000789901"/>
    </source>
</evidence>
<reference evidence="1 2" key="1">
    <citation type="submission" date="2021-06" db="EMBL/GenBank/DDBJ databases">
        <authorList>
            <person name="Kallberg Y."/>
            <person name="Tangrot J."/>
            <person name="Rosling A."/>
        </authorList>
    </citation>
    <scope>NUCLEOTIDE SEQUENCE [LARGE SCALE GENOMIC DNA]</scope>
    <source>
        <strain evidence="1 2">120-4 pot B 10/14</strain>
    </source>
</reference>
<comment type="caution">
    <text evidence="1">The sequence shown here is derived from an EMBL/GenBank/DDBJ whole genome shotgun (WGS) entry which is preliminary data.</text>
</comment>
<accession>A0ABN7XLJ2</accession>
<feature type="non-terminal residue" evidence="1">
    <location>
        <position position="46"/>
    </location>
</feature>
<keyword evidence="2" id="KW-1185">Reference proteome</keyword>
<proteinExistence type="predicted"/>
<dbReference type="EMBL" id="CAJVQB010154494">
    <property type="protein sequence ID" value="CAG8855920.1"/>
    <property type="molecule type" value="Genomic_DNA"/>
</dbReference>
<feature type="non-terminal residue" evidence="1">
    <location>
        <position position="1"/>
    </location>
</feature>
<organism evidence="1 2">
    <name type="scientific">Gigaspora margarita</name>
    <dbReference type="NCBI Taxonomy" id="4874"/>
    <lineage>
        <taxon>Eukaryota</taxon>
        <taxon>Fungi</taxon>
        <taxon>Fungi incertae sedis</taxon>
        <taxon>Mucoromycota</taxon>
        <taxon>Glomeromycotina</taxon>
        <taxon>Glomeromycetes</taxon>
        <taxon>Diversisporales</taxon>
        <taxon>Gigasporaceae</taxon>
        <taxon>Gigaspora</taxon>
    </lineage>
</organism>
<dbReference type="Proteomes" id="UP000789901">
    <property type="component" value="Unassembled WGS sequence"/>
</dbReference>
<protein>
    <submittedName>
        <fullName evidence="1">35421_t:CDS:1</fullName>
    </submittedName>
</protein>